<reference evidence="7 8" key="1">
    <citation type="submission" date="2011-06" db="EMBL/GenBank/DDBJ databases">
        <title>The draft genome of Thiocapsa marina 5811.</title>
        <authorList>
            <consortium name="US DOE Joint Genome Institute (JGI-PGF)"/>
            <person name="Lucas S."/>
            <person name="Han J."/>
            <person name="Cheng J.-F."/>
            <person name="Goodwin L."/>
            <person name="Pitluck S."/>
            <person name="Peters L."/>
            <person name="Land M.L."/>
            <person name="Hauser L."/>
            <person name="Vogl K."/>
            <person name="Liu Z."/>
            <person name="Imhoff J."/>
            <person name="Thiel V."/>
            <person name="Frigaard N.-U."/>
            <person name="Bryant D."/>
            <person name="Woyke T.J."/>
        </authorList>
    </citation>
    <scope>NUCLEOTIDE SEQUENCE [LARGE SCALE GENOMIC DNA]</scope>
    <source>
        <strain evidence="7 8">5811</strain>
    </source>
</reference>
<keyword evidence="3 5" id="KW-1133">Transmembrane helix</keyword>
<feature type="transmembrane region" description="Helical" evidence="5">
    <location>
        <begin position="339"/>
        <end position="360"/>
    </location>
</feature>
<sequence>MTDAEQPPGRIRRVVGRVAPGVESLSRYRVAWLPGDIAAGLSVAAVALPVGIAYADIAGVPAVIGMYSAIFPLFAYALFGSSRQLMTGPDAATCMLMAAALAPLAGGDTERYLALVTAMTLGAGIIYLLAGTARLGFIARFLSQPILVGFMNGIAVLIIVGQLDKLFGYSVQAPDFLGKLAEHVERLPTAHLPTLLLGLGSLVGLLALRRFAPRLPGALVVVVVGIALAAALGLEQHGVAVLGAVPAGLPEFFHIPLLPATDYPLILRDAAGLVLVSFTSGILTAKGFAQRNHYPIDPNRELFGFGAANLASALAQGFPVTGADSRTAVNDAMGGKTQLVGIVAGGAMLAVLFFLTAPLAFVPMTALAAVIIVAAAGLFDGAMLRKLYSISRVELAFSVGTTLGVLVLGALPGVLLAVILSLLQLLAQSSRPVDAVLGRVPGLKGFHDIDDYPEAKTIPGLLLYRFEASLVFYNVDYFRERVLALIAASKTPVEWVVIDASSINVVDGTAIDAIDRLSEELAARGVVLASANVKRSLDRPFQGAWVDARRELTADRVYPTVKSAIRAFEQRRA</sequence>
<feature type="transmembrane region" description="Helical" evidence="5">
    <location>
        <begin position="265"/>
        <end position="285"/>
    </location>
</feature>
<dbReference type="GO" id="GO:0055085">
    <property type="term" value="P:transmembrane transport"/>
    <property type="evidence" value="ECO:0007669"/>
    <property type="project" value="InterPro"/>
</dbReference>
<feature type="transmembrane region" description="Helical" evidence="5">
    <location>
        <begin position="58"/>
        <end position="79"/>
    </location>
</feature>
<dbReference type="NCBIfam" id="TIGR00815">
    <property type="entry name" value="sulP"/>
    <property type="match status" value="1"/>
</dbReference>
<feature type="transmembrane region" description="Helical" evidence="5">
    <location>
        <begin position="366"/>
        <end position="384"/>
    </location>
</feature>
<evidence type="ECO:0000259" key="6">
    <source>
        <dbReference type="PROSITE" id="PS50801"/>
    </source>
</evidence>
<feature type="transmembrane region" description="Helical" evidence="5">
    <location>
        <begin position="215"/>
        <end position="234"/>
    </location>
</feature>
<keyword evidence="2 5" id="KW-0812">Transmembrane</keyword>
<dbReference type="PANTHER" id="PTHR11814">
    <property type="entry name" value="SULFATE TRANSPORTER"/>
    <property type="match status" value="1"/>
</dbReference>
<dbReference type="InterPro" id="IPR036513">
    <property type="entry name" value="STAS_dom_sf"/>
</dbReference>
<dbReference type="EMBL" id="AFWV01000002">
    <property type="protein sequence ID" value="EGV20189.1"/>
    <property type="molecule type" value="Genomic_DNA"/>
</dbReference>
<feature type="domain" description="STAS" evidence="6">
    <location>
        <begin position="451"/>
        <end position="568"/>
    </location>
</feature>
<dbReference type="Proteomes" id="UP000005459">
    <property type="component" value="Unassembled WGS sequence"/>
</dbReference>
<feature type="transmembrane region" description="Helical" evidence="5">
    <location>
        <begin position="137"/>
        <end position="160"/>
    </location>
</feature>
<accession>F9U7G3</accession>
<proteinExistence type="predicted"/>
<dbReference type="Gene3D" id="3.30.750.24">
    <property type="entry name" value="STAS domain"/>
    <property type="match status" value="1"/>
</dbReference>
<dbReference type="GO" id="GO:0016020">
    <property type="term" value="C:membrane"/>
    <property type="evidence" value="ECO:0007669"/>
    <property type="project" value="UniProtKB-SubCell"/>
</dbReference>
<dbReference type="InterPro" id="IPR002645">
    <property type="entry name" value="STAS_dom"/>
</dbReference>
<gene>
    <name evidence="7" type="ORF">ThimaDRAFT_0865</name>
</gene>
<dbReference type="Pfam" id="PF01740">
    <property type="entry name" value="STAS"/>
    <property type="match status" value="1"/>
</dbReference>
<evidence type="ECO:0000313" key="8">
    <source>
        <dbReference type="Proteomes" id="UP000005459"/>
    </source>
</evidence>
<dbReference type="Pfam" id="PF00916">
    <property type="entry name" value="Sulfate_transp"/>
    <property type="match status" value="1"/>
</dbReference>
<feature type="transmembrane region" description="Helical" evidence="5">
    <location>
        <begin position="396"/>
        <end position="423"/>
    </location>
</feature>
<protein>
    <submittedName>
        <fullName evidence="7">Sulfate transporter</fullName>
    </submittedName>
</protein>
<keyword evidence="4 5" id="KW-0472">Membrane</keyword>
<feature type="transmembrane region" description="Helical" evidence="5">
    <location>
        <begin position="30"/>
        <end position="52"/>
    </location>
</feature>
<evidence type="ECO:0000313" key="7">
    <source>
        <dbReference type="EMBL" id="EGV20189.1"/>
    </source>
</evidence>
<feature type="transmembrane region" description="Helical" evidence="5">
    <location>
        <begin position="112"/>
        <end position="130"/>
    </location>
</feature>
<name>F9U7G3_9GAMM</name>
<dbReference type="CDD" id="cd07042">
    <property type="entry name" value="STAS_SulP_like_sulfate_transporter"/>
    <property type="match status" value="1"/>
</dbReference>
<dbReference type="InterPro" id="IPR001902">
    <property type="entry name" value="SLC26A/SulP_fam"/>
</dbReference>
<dbReference type="AlphaFoldDB" id="F9U7G3"/>
<evidence type="ECO:0000256" key="3">
    <source>
        <dbReference type="ARBA" id="ARBA00022989"/>
    </source>
</evidence>
<organism evidence="7 8">
    <name type="scientific">Thiocapsa marina 5811</name>
    <dbReference type="NCBI Taxonomy" id="768671"/>
    <lineage>
        <taxon>Bacteria</taxon>
        <taxon>Pseudomonadati</taxon>
        <taxon>Pseudomonadota</taxon>
        <taxon>Gammaproteobacteria</taxon>
        <taxon>Chromatiales</taxon>
        <taxon>Chromatiaceae</taxon>
        <taxon>Thiocapsa</taxon>
    </lineage>
</organism>
<keyword evidence="8" id="KW-1185">Reference proteome</keyword>
<evidence type="ECO:0000256" key="1">
    <source>
        <dbReference type="ARBA" id="ARBA00004141"/>
    </source>
</evidence>
<dbReference type="SUPFAM" id="SSF52091">
    <property type="entry name" value="SpoIIaa-like"/>
    <property type="match status" value="1"/>
</dbReference>
<dbReference type="RefSeq" id="WP_007191742.1">
    <property type="nucleotide sequence ID" value="NZ_AFWV01000002.1"/>
</dbReference>
<dbReference type="eggNOG" id="COG0659">
    <property type="taxonomic scope" value="Bacteria"/>
</dbReference>
<comment type="subcellular location">
    <subcellularLocation>
        <location evidence="1">Membrane</location>
        <topology evidence="1">Multi-pass membrane protein</topology>
    </subcellularLocation>
</comment>
<dbReference type="InterPro" id="IPR011547">
    <property type="entry name" value="SLC26A/SulP_dom"/>
</dbReference>
<feature type="transmembrane region" description="Helical" evidence="5">
    <location>
        <begin position="190"/>
        <end position="208"/>
    </location>
</feature>
<evidence type="ECO:0000256" key="5">
    <source>
        <dbReference type="SAM" id="Phobius"/>
    </source>
</evidence>
<dbReference type="PROSITE" id="PS50801">
    <property type="entry name" value="STAS"/>
    <property type="match status" value="1"/>
</dbReference>
<evidence type="ECO:0000256" key="2">
    <source>
        <dbReference type="ARBA" id="ARBA00022692"/>
    </source>
</evidence>
<evidence type="ECO:0000256" key="4">
    <source>
        <dbReference type="ARBA" id="ARBA00023136"/>
    </source>
</evidence>
<dbReference type="STRING" id="768671.ThimaDRAFT_0865"/>